<keyword evidence="2" id="KW-0479">Metal-binding</keyword>
<gene>
    <name evidence="5" type="ORF">RJ53_00785</name>
</gene>
<dbReference type="InterPro" id="IPR006680">
    <property type="entry name" value="Amidohydro-rel"/>
</dbReference>
<dbReference type="SUPFAM" id="SSF51338">
    <property type="entry name" value="Composite domain of metallo-dependent hydrolases"/>
    <property type="match status" value="1"/>
</dbReference>
<proteinExistence type="predicted"/>
<dbReference type="OrthoDB" id="50279at2157"/>
<accession>A0A8J7W4H4</accession>
<organism evidence="5 6">
    <name type="scientific">Methanocalculus chunghsingensis</name>
    <dbReference type="NCBI Taxonomy" id="156457"/>
    <lineage>
        <taxon>Archaea</taxon>
        <taxon>Methanobacteriati</taxon>
        <taxon>Methanobacteriota</taxon>
        <taxon>Stenosarchaea group</taxon>
        <taxon>Methanomicrobia</taxon>
        <taxon>Methanomicrobiales</taxon>
        <taxon>Methanocalculaceae</taxon>
        <taxon>Methanocalculus</taxon>
    </lineage>
</organism>
<protein>
    <submittedName>
        <fullName evidence="5">Dihydroorotase</fullName>
    </submittedName>
</protein>
<evidence type="ECO:0000313" key="6">
    <source>
        <dbReference type="Proteomes" id="UP000730161"/>
    </source>
</evidence>
<dbReference type="InterPro" id="IPR002195">
    <property type="entry name" value="Dihydroorotase_CS"/>
</dbReference>
<evidence type="ECO:0000256" key="2">
    <source>
        <dbReference type="ARBA" id="ARBA00022723"/>
    </source>
</evidence>
<evidence type="ECO:0000259" key="4">
    <source>
        <dbReference type="Pfam" id="PF01979"/>
    </source>
</evidence>
<dbReference type="PANTHER" id="PTHR43668:SF2">
    <property type="entry name" value="ALLANTOINASE"/>
    <property type="match status" value="1"/>
</dbReference>
<dbReference type="Proteomes" id="UP000730161">
    <property type="component" value="Unassembled WGS sequence"/>
</dbReference>
<dbReference type="Pfam" id="PF01979">
    <property type="entry name" value="Amidohydro_1"/>
    <property type="match status" value="1"/>
</dbReference>
<evidence type="ECO:0000256" key="1">
    <source>
        <dbReference type="ARBA" id="ARBA00001947"/>
    </source>
</evidence>
<dbReference type="PANTHER" id="PTHR43668">
    <property type="entry name" value="ALLANTOINASE"/>
    <property type="match status" value="1"/>
</dbReference>
<dbReference type="InterPro" id="IPR011059">
    <property type="entry name" value="Metal-dep_hydrolase_composite"/>
</dbReference>
<reference evidence="5" key="1">
    <citation type="submission" date="2014-12" db="EMBL/GenBank/DDBJ databases">
        <authorList>
            <person name="Huang H.-H."/>
            <person name="Chen S.-C."/>
            <person name="Lai M.-C."/>
        </authorList>
    </citation>
    <scope>NUCLEOTIDE SEQUENCE</scope>
    <source>
        <strain evidence="5">K1F9705b</strain>
    </source>
</reference>
<dbReference type="GO" id="GO:0004038">
    <property type="term" value="F:allantoinase activity"/>
    <property type="evidence" value="ECO:0007669"/>
    <property type="project" value="TreeGrafter"/>
</dbReference>
<keyword evidence="3" id="KW-0378">Hydrolase</keyword>
<comment type="caution">
    <text evidence="5">The sequence shown here is derived from an EMBL/GenBank/DDBJ whole genome shotgun (WGS) entry which is preliminary data.</text>
</comment>
<dbReference type="SUPFAM" id="SSF51556">
    <property type="entry name" value="Metallo-dependent hydrolases"/>
    <property type="match status" value="1"/>
</dbReference>
<dbReference type="GO" id="GO:0006145">
    <property type="term" value="P:purine nucleobase catabolic process"/>
    <property type="evidence" value="ECO:0007669"/>
    <property type="project" value="TreeGrafter"/>
</dbReference>
<comment type="cofactor">
    <cofactor evidence="1">
        <name>Zn(2+)</name>
        <dbReference type="ChEBI" id="CHEBI:29105"/>
    </cofactor>
</comment>
<dbReference type="GO" id="GO:0046872">
    <property type="term" value="F:metal ion binding"/>
    <property type="evidence" value="ECO:0007669"/>
    <property type="project" value="UniProtKB-KW"/>
</dbReference>
<dbReference type="RefSeq" id="WP_211529700.1">
    <property type="nucleotide sequence ID" value="NZ_JWHL01000001.1"/>
</dbReference>
<dbReference type="AlphaFoldDB" id="A0A8J7W4H4"/>
<evidence type="ECO:0000313" key="5">
    <source>
        <dbReference type="EMBL" id="MBR1368104.1"/>
    </source>
</evidence>
<evidence type="ECO:0000256" key="3">
    <source>
        <dbReference type="ARBA" id="ARBA00022801"/>
    </source>
</evidence>
<name>A0A8J7W4H4_9EURY</name>
<dbReference type="PROSITE" id="PS00483">
    <property type="entry name" value="DIHYDROOROTASE_2"/>
    <property type="match status" value="1"/>
</dbReference>
<dbReference type="Gene3D" id="2.30.40.10">
    <property type="entry name" value="Urease, subunit C, domain 1"/>
    <property type="match status" value="1"/>
</dbReference>
<feature type="domain" description="Amidohydrolase-related" evidence="4">
    <location>
        <begin position="47"/>
        <end position="339"/>
    </location>
</feature>
<keyword evidence="6" id="KW-1185">Reference proteome</keyword>
<dbReference type="InterPro" id="IPR032466">
    <property type="entry name" value="Metal_Hydrolase"/>
</dbReference>
<sequence length="420" mass="45528">MLDLVLRNATLPEGRVADLSFQNARLVHIGSAGRSDQEIDCTGLLCIPAATDIHVHMRGGSQSAKEDWRTGSMAALAGGVTMVVDQPNTIPPLLNQERYLERVREAKKDSLCSFAINGGISPGVDPLPLWRAGAMAFGEIFAAPSSYGDALTLEELKQALHEVHAFGAPATIHAEEVSPGTPDSLLAHHHIRSPEGEVRSLQLIRDILPPGMRPHICHISSPASLPVAPGSKEVTPHHLFLSIEQFTPDDTFARVNPPLRPESERQALFAAWDSIDIIASDHAPHTRGEKAVAFADAPSGLPGVETMLPLLMNEVRKGTITLSSVIEKTSVAPCRVLGILPAGFAPDQRHDFAFYPMQAESIRSENLHSRCGWTPYEGMVGVFPELVIQYGEVAYYHSEYAGIPGRYLAGRGYQVGEQIQ</sequence>
<dbReference type="InterPro" id="IPR050138">
    <property type="entry name" value="DHOase/Allantoinase_Hydrolase"/>
</dbReference>
<dbReference type="EMBL" id="JWHL01000001">
    <property type="protein sequence ID" value="MBR1368104.1"/>
    <property type="molecule type" value="Genomic_DNA"/>
</dbReference>
<dbReference type="Gene3D" id="3.20.20.140">
    <property type="entry name" value="Metal-dependent hydrolases"/>
    <property type="match status" value="1"/>
</dbReference>
<dbReference type="GO" id="GO:0005737">
    <property type="term" value="C:cytoplasm"/>
    <property type="evidence" value="ECO:0007669"/>
    <property type="project" value="TreeGrafter"/>
</dbReference>